<feature type="domain" description="Heterokaryon incompatibility" evidence="2">
    <location>
        <begin position="50"/>
        <end position="214"/>
    </location>
</feature>
<sequence length="596" mass="66900">MSSSVATYQHTSLSSEDSIRVFDLLPSICPKAPVEVRMREVSLSCLRTKYEVLSYVPGDAKSGGISAVLCAGKTLPVTDNCHAALVHLRRCLWTRTLWVDAICIDQVEDEAGTKERNRQVQQVGRIYNRAWRAIIWLGQGDKNMKLLFRAIRLWSLSAKAEKLFNRNDSIAIEIAILAATLLLFRVYPGRDCVQPGLSDLSRNPWFLRVWTVQEVALARTATIMTSCSKMSWNTFTAVSHGIELGYSRTPMRSFLDSVFVRRHTAAEAADISTTTLTGSEMAKSFTTSTETVTEDKRRLLRCLPYFQCARGHDKVYGIHAMASDWGYKPTRARLRQAGRERVPGIRRGVFPPTWEPNAVDDDTTRRAIHRLTFLVTRLAQVTPCRVGRGRGRLGSMPSVDPVPERVRDRPIHADPPGHARQQPPEMVSDGATRPLHAVGPARSRQLGPIFPTSDEPSWEFSWDRVARHKVLLDWLHRTRYASLDEAIAALGDSPFVDVLSNSQKLDNNPNGEVPQYLQHVSRSPAVLESNYAMMQRRVNLFANYAFLTLDDGLWARAHLSCQVGRRSVVAGWVGRPGGAKEAWRHRPVSSRGPRLC</sequence>
<dbReference type="RefSeq" id="XP_066722047.1">
    <property type="nucleotide sequence ID" value="XM_066851415.1"/>
</dbReference>
<dbReference type="Proteomes" id="UP001480595">
    <property type="component" value="Unassembled WGS sequence"/>
</dbReference>
<organism evidence="3 4">
    <name type="scientific">Apiospora phragmitis</name>
    <dbReference type="NCBI Taxonomy" id="2905665"/>
    <lineage>
        <taxon>Eukaryota</taxon>
        <taxon>Fungi</taxon>
        <taxon>Dikarya</taxon>
        <taxon>Ascomycota</taxon>
        <taxon>Pezizomycotina</taxon>
        <taxon>Sordariomycetes</taxon>
        <taxon>Xylariomycetidae</taxon>
        <taxon>Amphisphaeriales</taxon>
        <taxon>Apiosporaceae</taxon>
        <taxon>Apiospora</taxon>
    </lineage>
</organism>
<evidence type="ECO:0000256" key="1">
    <source>
        <dbReference type="SAM" id="MobiDB-lite"/>
    </source>
</evidence>
<accession>A0ABR1X501</accession>
<dbReference type="PANTHER" id="PTHR24148:SF82">
    <property type="entry name" value="HETEROKARYON INCOMPATIBILITY DOMAIN-CONTAINING PROTEIN"/>
    <property type="match status" value="1"/>
</dbReference>
<dbReference type="Pfam" id="PF06985">
    <property type="entry name" value="HET"/>
    <property type="match status" value="1"/>
</dbReference>
<dbReference type="GeneID" id="92084478"/>
<name>A0ABR1X501_9PEZI</name>
<proteinExistence type="predicted"/>
<evidence type="ECO:0000259" key="2">
    <source>
        <dbReference type="Pfam" id="PF06985"/>
    </source>
</evidence>
<gene>
    <name evidence="3" type="ORF">PG994_000006</name>
</gene>
<protein>
    <recommendedName>
        <fullName evidence="2">Heterokaryon incompatibility domain-containing protein</fullName>
    </recommendedName>
</protein>
<reference evidence="3 4" key="1">
    <citation type="submission" date="2023-01" db="EMBL/GenBank/DDBJ databases">
        <title>Analysis of 21 Apiospora genomes using comparative genomics revels a genus with tremendous synthesis potential of carbohydrate active enzymes and secondary metabolites.</title>
        <authorList>
            <person name="Sorensen T."/>
        </authorList>
    </citation>
    <scope>NUCLEOTIDE SEQUENCE [LARGE SCALE GENOMIC DNA]</scope>
    <source>
        <strain evidence="3 4">CBS 135458</strain>
    </source>
</reference>
<comment type="caution">
    <text evidence="3">The sequence shown here is derived from an EMBL/GenBank/DDBJ whole genome shotgun (WGS) entry which is preliminary data.</text>
</comment>
<evidence type="ECO:0000313" key="3">
    <source>
        <dbReference type="EMBL" id="KAK8090501.1"/>
    </source>
</evidence>
<feature type="region of interest" description="Disordered" evidence="1">
    <location>
        <begin position="389"/>
        <end position="450"/>
    </location>
</feature>
<feature type="compositionally biased region" description="Basic and acidic residues" evidence="1">
    <location>
        <begin position="402"/>
        <end position="417"/>
    </location>
</feature>
<evidence type="ECO:0000313" key="4">
    <source>
        <dbReference type="Proteomes" id="UP001480595"/>
    </source>
</evidence>
<keyword evidence="4" id="KW-1185">Reference proteome</keyword>
<dbReference type="PANTHER" id="PTHR24148">
    <property type="entry name" value="ANKYRIN REPEAT DOMAIN-CONTAINING PROTEIN 39 HOMOLOG-RELATED"/>
    <property type="match status" value="1"/>
</dbReference>
<dbReference type="InterPro" id="IPR052895">
    <property type="entry name" value="HetReg/Transcr_Mod"/>
</dbReference>
<dbReference type="EMBL" id="JAQQWL010000001">
    <property type="protein sequence ID" value="KAK8090501.1"/>
    <property type="molecule type" value="Genomic_DNA"/>
</dbReference>
<dbReference type="InterPro" id="IPR010730">
    <property type="entry name" value="HET"/>
</dbReference>